<dbReference type="RefSeq" id="WP_208869669.1">
    <property type="nucleotide sequence ID" value="NZ_FSQT01000002.1"/>
</dbReference>
<dbReference type="EMBL" id="FSQT01000002">
    <property type="protein sequence ID" value="SIN07527.1"/>
    <property type="molecule type" value="Genomic_DNA"/>
</dbReference>
<evidence type="ECO:0000313" key="2">
    <source>
        <dbReference type="Proteomes" id="UP000185124"/>
    </source>
</evidence>
<dbReference type="SUPFAM" id="SSF48576">
    <property type="entry name" value="Terpenoid synthases"/>
    <property type="match status" value="1"/>
</dbReference>
<gene>
    <name evidence="1" type="ORF">SAMN04489832_2814</name>
</gene>
<dbReference type="Gene3D" id="1.10.600.10">
    <property type="entry name" value="Farnesyl Diphosphate Synthase"/>
    <property type="match status" value="1"/>
</dbReference>
<dbReference type="AlphaFoldDB" id="A0A1N5YEE4"/>
<protein>
    <submittedName>
        <fullName evidence="1">Terpene synthase family, metal binding domain</fullName>
    </submittedName>
</protein>
<name>A0A1N5YEE4_9ACTN</name>
<reference evidence="2" key="1">
    <citation type="submission" date="2016-12" db="EMBL/GenBank/DDBJ databases">
        <authorList>
            <person name="Varghese N."/>
            <person name="Submissions S."/>
        </authorList>
    </citation>
    <scope>NUCLEOTIDE SEQUENCE [LARGE SCALE GENOMIC DNA]</scope>
    <source>
        <strain evidence="2">DSM 45599</strain>
    </source>
</reference>
<dbReference type="Proteomes" id="UP000185124">
    <property type="component" value="Unassembled WGS sequence"/>
</dbReference>
<accession>A0A1N5YEE4</accession>
<dbReference type="InterPro" id="IPR008949">
    <property type="entry name" value="Isoprenoid_synthase_dom_sf"/>
</dbReference>
<sequence>MTAELASLPDTGSDQMALAAEQGRICALAAKGQRDLAERAAAYPDLFPARPFDPALFGNVAMAIAFGAPWCDLAQLRVTNRAVLWGFAVDWLVDHEARTRDEIDRLTAGCLAVAEGGKPAEDDSLGRFLAELHDELAAVPAYATHGAVWRNELRTMLDAMAREWDWKQTASTGVLPTLDEYLANAANLACTVVNVVHWIHSGDPATLAHLDALVAASDQVQRILRLVNDLATYERDQRWGDLNALMLVPERADIERQITGLVAYARELLDPLRASCPVQADYLARQIGFSTGFYRSTDFWGVL</sequence>
<dbReference type="Pfam" id="PF19086">
    <property type="entry name" value="Terpene_syn_C_2"/>
    <property type="match status" value="1"/>
</dbReference>
<evidence type="ECO:0000313" key="1">
    <source>
        <dbReference type="EMBL" id="SIN07527.1"/>
    </source>
</evidence>
<proteinExistence type="predicted"/>
<organism evidence="1 2">
    <name type="scientific">Micromonospora cremea</name>
    <dbReference type="NCBI Taxonomy" id="709881"/>
    <lineage>
        <taxon>Bacteria</taxon>
        <taxon>Bacillati</taxon>
        <taxon>Actinomycetota</taxon>
        <taxon>Actinomycetes</taxon>
        <taxon>Micromonosporales</taxon>
        <taxon>Micromonosporaceae</taxon>
        <taxon>Micromonospora</taxon>
    </lineage>
</organism>
<keyword evidence="2" id="KW-1185">Reference proteome</keyword>
<dbReference type="STRING" id="709881.SAMN04489832_2814"/>